<dbReference type="Pfam" id="PF26607">
    <property type="entry name" value="DUF8189"/>
    <property type="match status" value="1"/>
</dbReference>
<dbReference type="Gene3D" id="2.120.10.70">
    <property type="entry name" value="Fucose-specific lectin"/>
    <property type="match status" value="1"/>
</dbReference>
<evidence type="ECO:0000259" key="3">
    <source>
        <dbReference type="Pfam" id="PF26607"/>
    </source>
</evidence>
<dbReference type="PANTHER" id="PTHR12993">
    <property type="entry name" value="N-ACETYLGLUCOSAMINYL-PHOSPHATIDYLINOSITOL DE-N-ACETYLASE-RELATED"/>
    <property type="match status" value="1"/>
</dbReference>
<evidence type="ECO:0000313" key="5">
    <source>
        <dbReference type="Proteomes" id="UP001614394"/>
    </source>
</evidence>
<comment type="caution">
    <text evidence="4">The sequence shown here is derived from an EMBL/GenBank/DDBJ whole genome shotgun (WGS) entry which is preliminary data.</text>
</comment>
<dbReference type="InterPro" id="IPR006311">
    <property type="entry name" value="TAT_signal"/>
</dbReference>
<accession>A0ABW8C0B5</accession>
<dbReference type="PROSITE" id="PS51257">
    <property type="entry name" value="PROKAR_LIPOPROTEIN"/>
    <property type="match status" value="1"/>
</dbReference>
<dbReference type="PROSITE" id="PS51318">
    <property type="entry name" value="TAT"/>
    <property type="match status" value="1"/>
</dbReference>
<dbReference type="SUPFAM" id="SSF89372">
    <property type="entry name" value="Fucose-specific lectin"/>
    <property type="match status" value="1"/>
</dbReference>
<feature type="region of interest" description="Disordered" evidence="2">
    <location>
        <begin position="226"/>
        <end position="251"/>
    </location>
</feature>
<dbReference type="InterPro" id="IPR003737">
    <property type="entry name" value="GlcNAc_PI_deacetylase-related"/>
</dbReference>
<dbReference type="RefSeq" id="WP_399644459.1">
    <property type="nucleotide sequence ID" value="NZ_JBITYG010000001.1"/>
</dbReference>
<dbReference type="EMBL" id="JBITYG010000001">
    <property type="protein sequence ID" value="MFI9099862.1"/>
    <property type="molecule type" value="Genomic_DNA"/>
</dbReference>
<organism evidence="4 5">
    <name type="scientific">Streptomyces fildesensis</name>
    <dbReference type="NCBI Taxonomy" id="375757"/>
    <lineage>
        <taxon>Bacteria</taxon>
        <taxon>Bacillati</taxon>
        <taxon>Actinomycetota</taxon>
        <taxon>Actinomycetes</taxon>
        <taxon>Kitasatosporales</taxon>
        <taxon>Streptomycetaceae</taxon>
        <taxon>Streptomyces</taxon>
    </lineage>
</organism>
<dbReference type="InterPro" id="IPR024078">
    <property type="entry name" value="LmbE-like_dom_sf"/>
</dbReference>
<feature type="compositionally biased region" description="Basic and acidic residues" evidence="2">
    <location>
        <begin position="232"/>
        <end position="242"/>
    </location>
</feature>
<dbReference type="Proteomes" id="UP001614394">
    <property type="component" value="Unassembled WGS sequence"/>
</dbReference>
<dbReference type="InterPro" id="IPR058502">
    <property type="entry name" value="PLL-like_beta-prop"/>
</dbReference>
<dbReference type="Pfam" id="PF02585">
    <property type="entry name" value="PIG-L"/>
    <property type="match status" value="1"/>
</dbReference>
<dbReference type="Gene3D" id="3.40.50.10320">
    <property type="entry name" value="LmbE-like"/>
    <property type="match status" value="1"/>
</dbReference>
<evidence type="ECO:0000313" key="4">
    <source>
        <dbReference type="EMBL" id="MFI9099862.1"/>
    </source>
</evidence>
<evidence type="ECO:0000256" key="1">
    <source>
        <dbReference type="ARBA" id="ARBA00022833"/>
    </source>
</evidence>
<protein>
    <submittedName>
        <fullName evidence="4">PIG-L family deacetylase</fullName>
    </submittedName>
</protein>
<feature type="region of interest" description="Disordered" evidence="2">
    <location>
        <begin position="384"/>
        <end position="403"/>
    </location>
</feature>
<keyword evidence="5" id="KW-1185">Reference proteome</keyword>
<dbReference type="PANTHER" id="PTHR12993:SF26">
    <property type="entry name" value="1D-MYO-INOSITOL 2-ACETAMIDO-2-DEOXY-ALPHA-D-GLUCOPYRANOSIDE DEACETYLASE"/>
    <property type="match status" value="1"/>
</dbReference>
<name>A0ABW8C0B5_9ACTN</name>
<sequence length="697" mass="74380">MSRRELLVATAIATAAAAAGCTSTPSAAKPGSGSDPSAVQAYRPGAKPLLFQVLAHPDDDLYFMNPDTLHAVRSGVPVVSVYVTAGESVGVNHAPRTPTPKANRQAYSSARHQGLRQAYATMLGLDKFTPWRHSALRLTGGLTVELDQLANGERRADLVFVNLSMGEGNPNLMGLPHLWAVPGITLDTVVATGSPVARSTKVSHRTLVDSLAALLERYQPTLVQTLDPDPDIQVHDAAHHQNSDQNGYSDHRDHTPAALFAWKALAQWVAESAKADGDVPRFVTTAYRGYYNQRWPRNLPQSVVREKNQYLLPYGGDPDWDCGNAAGCGDYGVGQNTPLTNPKGWVRSTHYRYSGARPATFVGADGRLEAFSVLGTRAVRWQESAPGSGQWSDPQDLGGGPLAPALAAVKDSTGRRLLFALRFSSLQGQGGHNSREIVLREQSSPDGAFRAWTGLGNPERTEDQGRRIGCPVAVSTPDGRVHLFVRSAAKGVWTKVREPGGTWGDWRDLGGDEVQDGLAVVLDGQARIHVFAAGRDTVHHWTQPAPGQPMAFQALKGMPQPGEPPSAALAPDGSLTVAYRRPVTGELVLRTVDGTASRDGVLTPAQLSGYGGYADVAVGAAPARSGHRGLLLLGKELDGTVKLVDTTQPGRPLKRPPFALPVGTPTLLHGPDGRAYVVGLDFAATPWVWRAETESTA</sequence>
<dbReference type="SUPFAM" id="SSF102588">
    <property type="entry name" value="LmbE-like"/>
    <property type="match status" value="1"/>
</dbReference>
<keyword evidence="1" id="KW-0862">Zinc</keyword>
<proteinExistence type="predicted"/>
<gene>
    <name evidence="4" type="ORF">ACIGXA_05000</name>
</gene>
<feature type="domain" description="PLL-like beta propeller" evidence="3">
    <location>
        <begin position="469"/>
        <end position="579"/>
    </location>
</feature>
<reference evidence="4 5" key="1">
    <citation type="submission" date="2024-10" db="EMBL/GenBank/DDBJ databases">
        <title>The Natural Products Discovery Center: Release of the First 8490 Sequenced Strains for Exploring Actinobacteria Biosynthetic Diversity.</title>
        <authorList>
            <person name="Kalkreuter E."/>
            <person name="Kautsar S.A."/>
            <person name="Yang D."/>
            <person name="Bader C.D."/>
            <person name="Teijaro C.N."/>
            <person name="Fluegel L."/>
            <person name="Davis C.M."/>
            <person name="Simpson J.R."/>
            <person name="Lauterbach L."/>
            <person name="Steele A.D."/>
            <person name="Gui C."/>
            <person name="Meng S."/>
            <person name="Li G."/>
            <person name="Viehrig K."/>
            <person name="Ye F."/>
            <person name="Su P."/>
            <person name="Kiefer A.F."/>
            <person name="Nichols A."/>
            <person name="Cepeda A.J."/>
            <person name="Yan W."/>
            <person name="Fan B."/>
            <person name="Jiang Y."/>
            <person name="Adhikari A."/>
            <person name="Zheng C.-J."/>
            <person name="Schuster L."/>
            <person name="Cowan T.M."/>
            <person name="Smanski M.J."/>
            <person name="Chevrette M.G."/>
            <person name="De Carvalho L.P.S."/>
            <person name="Shen B."/>
        </authorList>
    </citation>
    <scope>NUCLEOTIDE SEQUENCE [LARGE SCALE GENOMIC DNA]</scope>
    <source>
        <strain evidence="4 5">NPDC053399</strain>
    </source>
</reference>
<evidence type="ECO:0000256" key="2">
    <source>
        <dbReference type="SAM" id="MobiDB-lite"/>
    </source>
</evidence>